<reference evidence="1 2" key="1">
    <citation type="submission" date="2019-05" db="EMBL/GenBank/DDBJ databases">
        <title>Another draft genome of Portunus trituberculatus and its Hox gene families provides insights of decapod evolution.</title>
        <authorList>
            <person name="Jeong J.-H."/>
            <person name="Song I."/>
            <person name="Kim S."/>
            <person name="Choi T."/>
            <person name="Kim D."/>
            <person name="Ryu S."/>
            <person name="Kim W."/>
        </authorList>
    </citation>
    <scope>NUCLEOTIDE SEQUENCE [LARGE SCALE GENOMIC DNA]</scope>
    <source>
        <tissue evidence="1">Muscle</tissue>
    </source>
</reference>
<dbReference type="EMBL" id="VSRR010003980">
    <property type="protein sequence ID" value="MPC38112.1"/>
    <property type="molecule type" value="Genomic_DNA"/>
</dbReference>
<accession>A0A5B7EV09</accession>
<gene>
    <name evidence="1" type="ORF">E2C01_031616</name>
</gene>
<comment type="caution">
    <text evidence="1">The sequence shown here is derived from an EMBL/GenBank/DDBJ whole genome shotgun (WGS) entry which is preliminary data.</text>
</comment>
<organism evidence="1 2">
    <name type="scientific">Portunus trituberculatus</name>
    <name type="common">Swimming crab</name>
    <name type="synonym">Neptunus trituberculatus</name>
    <dbReference type="NCBI Taxonomy" id="210409"/>
    <lineage>
        <taxon>Eukaryota</taxon>
        <taxon>Metazoa</taxon>
        <taxon>Ecdysozoa</taxon>
        <taxon>Arthropoda</taxon>
        <taxon>Crustacea</taxon>
        <taxon>Multicrustacea</taxon>
        <taxon>Malacostraca</taxon>
        <taxon>Eumalacostraca</taxon>
        <taxon>Eucarida</taxon>
        <taxon>Decapoda</taxon>
        <taxon>Pleocyemata</taxon>
        <taxon>Brachyura</taxon>
        <taxon>Eubrachyura</taxon>
        <taxon>Portunoidea</taxon>
        <taxon>Portunidae</taxon>
        <taxon>Portuninae</taxon>
        <taxon>Portunus</taxon>
    </lineage>
</organism>
<protein>
    <submittedName>
        <fullName evidence="1">Uncharacterized protein</fullName>
    </submittedName>
</protein>
<name>A0A5B7EV09_PORTR</name>
<evidence type="ECO:0000313" key="1">
    <source>
        <dbReference type="EMBL" id="MPC38112.1"/>
    </source>
</evidence>
<sequence>MVFEKRVRHVKKVKEVRKKITPKMTPHSTRFFPVFNNTRNTLDHVVKFILARVAVRRSSSGPVRAGLNTRAALPGAARRRERICSTLMRNVTVSRVTS</sequence>
<proteinExistence type="predicted"/>
<keyword evidence="2" id="KW-1185">Reference proteome</keyword>
<evidence type="ECO:0000313" key="2">
    <source>
        <dbReference type="Proteomes" id="UP000324222"/>
    </source>
</evidence>
<dbReference type="Proteomes" id="UP000324222">
    <property type="component" value="Unassembled WGS sequence"/>
</dbReference>
<dbReference type="AlphaFoldDB" id="A0A5B7EV09"/>